<evidence type="ECO:0000313" key="3">
    <source>
        <dbReference type="Proteomes" id="UP000179441"/>
    </source>
</evidence>
<dbReference type="Proteomes" id="UP000179441">
    <property type="component" value="Unassembled WGS sequence"/>
</dbReference>
<proteinExistence type="predicted"/>
<keyword evidence="1" id="KW-0472">Membrane</keyword>
<dbReference type="EMBL" id="MLIS01000001">
    <property type="protein sequence ID" value="OHU78018.1"/>
    <property type="molecule type" value="Genomic_DNA"/>
</dbReference>
<dbReference type="AlphaFoldDB" id="A0A1S1M599"/>
<evidence type="ECO:0000256" key="1">
    <source>
        <dbReference type="SAM" id="Phobius"/>
    </source>
</evidence>
<evidence type="ECO:0000313" key="2">
    <source>
        <dbReference type="EMBL" id="OHU78018.1"/>
    </source>
</evidence>
<protein>
    <submittedName>
        <fullName evidence="2">Uncharacterized protein</fullName>
    </submittedName>
</protein>
<organism evidence="2 3">
    <name type="scientific">Mycobacteroides chelonae</name>
    <name type="common">Mycobacterium chelonae</name>
    <dbReference type="NCBI Taxonomy" id="1774"/>
    <lineage>
        <taxon>Bacteria</taxon>
        <taxon>Bacillati</taxon>
        <taxon>Actinomycetota</taxon>
        <taxon>Actinomycetes</taxon>
        <taxon>Mycobacteriales</taxon>
        <taxon>Mycobacteriaceae</taxon>
        <taxon>Mycobacteroides</taxon>
    </lineage>
</organism>
<keyword evidence="3" id="KW-1185">Reference proteome</keyword>
<accession>A0A1S1M599</accession>
<name>A0A1S1M599_MYCCH</name>
<reference evidence="2 3" key="1">
    <citation type="submission" date="2016-10" db="EMBL/GenBank/DDBJ databases">
        <title>Evaluation of Human, Veterinary and Environmental Mycobacterium chelonae Isolates by Core Genome Phylogenomic Analysis, Targeted Gene Comparison, and Anti-microbial Susceptibility Patterns: A Tale of Mistaken Identities.</title>
        <authorList>
            <person name="Fogelson S.B."/>
            <person name="Camus A.C."/>
            <person name="Lorenz W."/>
            <person name="Vasireddy R."/>
            <person name="Vasireddy S."/>
            <person name="Smith T."/>
            <person name="Brown-Elliott B.A."/>
            <person name="Wallace R.J.Jr."/>
            <person name="Hasan N.A."/>
            <person name="Reischl U."/>
            <person name="Sanchez S."/>
        </authorList>
    </citation>
    <scope>NUCLEOTIDE SEQUENCE [LARGE SCALE GENOMIC DNA]</scope>
    <source>
        <strain evidence="2 3">15518</strain>
    </source>
</reference>
<sequence length="276" mass="30254">MSAEHIAELVLVPIATGLVAAWVYARFFRARADLAANKSVTAAHDREDNAIPAATLHLTQSPIPGVGWVSDEIIDIPLDTEPGVYNTRFPGHDRAILADFPFSANGVDYVRTWMSFDLTGIHRTATKITRIRAVIDEQRPVPTGTVYYAVPQGIGEKDIMVFDLGSPDLDARTQDEDRAPTWEHYIDKKVTTLAGGESIGFMADVLAPQFGADIRYHLEICFAAGPPVTIYNDAGTPFRIVGYPRTAQRAYIAAGSEHHAWPSYPDYGGELEPDVT</sequence>
<keyword evidence="1" id="KW-0812">Transmembrane</keyword>
<gene>
    <name evidence="2" type="ORF">BKG84_06060</name>
</gene>
<comment type="caution">
    <text evidence="2">The sequence shown here is derived from an EMBL/GenBank/DDBJ whole genome shotgun (WGS) entry which is preliminary data.</text>
</comment>
<dbReference type="RefSeq" id="WP_070926049.1">
    <property type="nucleotide sequence ID" value="NZ_CP050145.1"/>
</dbReference>
<keyword evidence="1" id="KW-1133">Transmembrane helix</keyword>
<feature type="transmembrane region" description="Helical" evidence="1">
    <location>
        <begin position="6"/>
        <end position="25"/>
    </location>
</feature>